<comment type="caution">
    <text evidence="2">The sequence shown here is derived from an EMBL/GenBank/DDBJ whole genome shotgun (WGS) entry which is preliminary data.</text>
</comment>
<evidence type="ECO:0000313" key="2">
    <source>
        <dbReference type="EMBL" id="GAA0156076.1"/>
    </source>
</evidence>
<gene>
    <name evidence="2" type="ORF">LIER_13651</name>
</gene>
<evidence type="ECO:0000313" key="3">
    <source>
        <dbReference type="Proteomes" id="UP001454036"/>
    </source>
</evidence>
<organism evidence="2 3">
    <name type="scientific">Lithospermum erythrorhizon</name>
    <name type="common">Purple gromwell</name>
    <name type="synonym">Lithospermum officinale var. erythrorhizon</name>
    <dbReference type="NCBI Taxonomy" id="34254"/>
    <lineage>
        <taxon>Eukaryota</taxon>
        <taxon>Viridiplantae</taxon>
        <taxon>Streptophyta</taxon>
        <taxon>Embryophyta</taxon>
        <taxon>Tracheophyta</taxon>
        <taxon>Spermatophyta</taxon>
        <taxon>Magnoliopsida</taxon>
        <taxon>eudicotyledons</taxon>
        <taxon>Gunneridae</taxon>
        <taxon>Pentapetalae</taxon>
        <taxon>asterids</taxon>
        <taxon>lamiids</taxon>
        <taxon>Boraginales</taxon>
        <taxon>Boraginaceae</taxon>
        <taxon>Boraginoideae</taxon>
        <taxon>Lithospermeae</taxon>
        <taxon>Lithospermum</taxon>
    </lineage>
</organism>
<protein>
    <submittedName>
        <fullName evidence="2">Uncharacterized protein</fullName>
    </submittedName>
</protein>
<name>A0AAV3PYG7_LITER</name>
<dbReference type="AlphaFoldDB" id="A0AAV3PYG7"/>
<feature type="region of interest" description="Disordered" evidence="1">
    <location>
        <begin position="1"/>
        <end position="31"/>
    </location>
</feature>
<sequence>MLSRPRKSPSRFPVGREPGRNIRRKTLPRDKEEERCPRLWIHLGRESFTKTLHVGFDHEVEKVILLCEL</sequence>
<proteinExistence type="predicted"/>
<accession>A0AAV3PYG7</accession>
<dbReference type="EMBL" id="BAABME010002781">
    <property type="protein sequence ID" value="GAA0156076.1"/>
    <property type="molecule type" value="Genomic_DNA"/>
</dbReference>
<dbReference type="Proteomes" id="UP001454036">
    <property type="component" value="Unassembled WGS sequence"/>
</dbReference>
<keyword evidence="3" id="KW-1185">Reference proteome</keyword>
<reference evidence="2 3" key="1">
    <citation type="submission" date="2024-01" db="EMBL/GenBank/DDBJ databases">
        <title>The complete chloroplast genome sequence of Lithospermum erythrorhizon: insights into the phylogenetic relationship among Boraginaceae species and the maternal lineages of purple gromwells.</title>
        <authorList>
            <person name="Okada T."/>
            <person name="Watanabe K."/>
        </authorList>
    </citation>
    <scope>NUCLEOTIDE SEQUENCE [LARGE SCALE GENOMIC DNA]</scope>
</reference>
<evidence type="ECO:0000256" key="1">
    <source>
        <dbReference type="SAM" id="MobiDB-lite"/>
    </source>
</evidence>